<comment type="caution">
    <text evidence="11">The sequence shown here is derived from an EMBL/GenBank/DDBJ whole genome shotgun (WGS) entry which is preliminary data.</text>
</comment>
<dbReference type="GO" id="GO:0008616">
    <property type="term" value="P:tRNA queuosine(34) biosynthetic process"/>
    <property type="evidence" value="ECO:0007669"/>
    <property type="project" value="UniProtKB-UniRule"/>
</dbReference>
<feature type="binding site" evidence="10">
    <location>
        <position position="197"/>
    </location>
    <ligand>
        <name>Zn(2+)</name>
        <dbReference type="ChEBI" id="CHEBI:29105"/>
    </ligand>
</feature>
<evidence type="ECO:0000256" key="4">
    <source>
        <dbReference type="ARBA" id="ARBA00022741"/>
    </source>
</evidence>
<keyword evidence="6 10" id="KW-0067">ATP-binding</keyword>
<reference evidence="11 12" key="1">
    <citation type="submission" date="2018-06" db="EMBL/GenBank/DDBJ databases">
        <title>Sphaerisporangium craniellae sp. nov., isolated from a marine sponge in the South China Sea.</title>
        <authorList>
            <person name="Li L."/>
        </authorList>
    </citation>
    <scope>NUCLEOTIDE SEQUENCE [LARGE SCALE GENOMIC DNA]</scope>
    <source>
        <strain evidence="11 12">LHW63015</strain>
    </source>
</reference>
<feature type="binding site" evidence="10">
    <location>
        <begin position="15"/>
        <end position="25"/>
    </location>
    <ligand>
        <name>ATP</name>
        <dbReference type="ChEBI" id="CHEBI:30616"/>
    </ligand>
</feature>
<dbReference type="PANTHER" id="PTHR42914:SF1">
    <property type="entry name" value="7-CYANO-7-DEAZAGUANINE SYNTHASE"/>
    <property type="match status" value="1"/>
</dbReference>
<keyword evidence="10" id="KW-0671">Queuosine biosynthesis</keyword>
<evidence type="ECO:0000256" key="5">
    <source>
        <dbReference type="ARBA" id="ARBA00022833"/>
    </source>
</evidence>
<dbReference type="GO" id="GO:0008270">
    <property type="term" value="F:zinc ion binding"/>
    <property type="evidence" value="ECO:0007669"/>
    <property type="project" value="UniProtKB-UniRule"/>
</dbReference>
<dbReference type="CDD" id="cd01995">
    <property type="entry name" value="QueC-like"/>
    <property type="match status" value="1"/>
</dbReference>
<comment type="catalytic activity">
    <reaction evidence="9 10">
        <text>7-carboxy-7-carbaguanine + NH4(+) + 2 ATP = 7-cyano-7-carbaguanine + 2 AMP + 2 diphosphate + 2 H(+)</text>
        <dbReference type="Rhea" id="RHEA:27982"/>
        <dbReference type="ChEBI" id="CHEBI:15378"/>
        <dbReference type="ChEBI" id="CHEBI:28938"/>
        <dbReference type="ChEBI" id="CHEBI:30616"/>
        <dbReference type="ChEBI" id="CHEBI:33019"/>
        <dbReference type="ChEBI" id="CHEBI:45075"/>
        <dbReference type="ChEBI" id="CHEBI:61036"/>
        <dbReference type="ChEBI" id="CHEBI:456215"/>
        <dbReference type="EC" id="6.3.4.20"/>
    </reaction>
</comment>
<dbReference type="OrthoDB" id="9789567at2"/>
<dbReference type="SUPFAM" id="SSF52402">
    <property type="entry name" value="Adenine nucleotide alpha hydrolases-like"/>
    <property type="match status" value="1"/>
</dbReference>
<keyword evidence="3 10" id="KW-0479">Metal-binding</keyword>
<comment type="function">
    <text evidence="10">Catalyzes the ATP-dependent conversion of 7-carboxy-7-deazaguanine (CDG) to 7-cyano-7-deazaguanine (preQ(0)).</text>
</comment>
<feature type="binding site" evidence="10">
    <location>
        <position position="208"/>
    </location>
    <ligand>
        <name>Zn(2+)</name>
        <dbReference type="ChEBI" id="CHEBI:29105"/>
    </ligand>
</feature>
<dbReference type="Pfam" id="PF06508">
    <property type="entry name" value="QueC"/>
    <property type="match status" value="1"/>
</dbReference>
<comment type="cofactor">
    <cofactor evidence="10">
        <name>Zn(2+)</name>
        <dbReference type="ChEBI" id="CHEBI:29105"/>
    </cofactor>
    <text evidence="10">Binds 1 zinc ion per subunit.</text>
</comment>
<evidence type="ECO:0000256" key="2">
    <source>
        <dbReference type="ARBA" id="ARBA00022598"/>
    </source>
</evidence>
<accession>A0A366LRJ1</accession>
<evidence type="ECO:0000256" key="9">
    <source>
        <dbReference type="ARBA" id="ARBA00047890"/>
    </source>
</evidence>
<feature type="binding site" evidence="10">
    <location>
        <position position="205"/>
    </location>
    <ligand>
        <name>Zn(2+)</name>
        <dbReference type="ChEBI" id="CHEBI:29105"/>
    </ligand>
</feature>
<dbReference type="EMBL" id="QMEY01000016">
    <property type="protein sequence ID" value="RBQ16518.1"/>
    <property type="molecule type" value="Genomic_DNA"/>
</dbReference>
<comment type="similarity">
    <text evidence="7 10">Belongs to the QueC family.</text>
</comment>
<dbReference type="Proteomes" id="UP000253303">
    <property type="component" value="Unassembled WGS sequence"/>
</dbReference>
<dbReference type="InterPro" id="IPR018317">
    <property type="entry name" value="QueC"/>
</dbReference>
<protein>
    <recommendedName>
        <fullName evidence="8 10">7-cyano-7-deazaguanine synthase</fullName>
        <ecNumber evidence="8 10">6.3.4.20</ecNumber>
    </recommendedName>
    <alternativeName>
        <fullName evidence="10">7-cyano-7-carbaguanine synthase</fullName>
    </alternativeName>
    <alternativeName>
        <fullName evidence="10">PreQ(0) synthase</fullName>
    </alternativeName>
    <alternativeName>
        <fullName evidence="10">Queuosine biosynthesis protein QueC</fullName>
    </alternativeName>
</protein>
<evidence type="ECO:0000256" key="8">
    <source>
        <dbReference type="ARBA" id="ARBA00039149"/>
    </source>
</evidence>
<dbReference type="EC" id="6.3.4.20" evidence="8 10"/>
<evidence type="ECO:0000256" key="10">
    <source>
        <dbReference type="HAMAP-Rule" id="MF_01633"/>
    </source>
</evidence>
<keyword evidence="2 10" id="KW-0436">Ligase</keyword>
<comment type="pathway">
    <text evidence="1 10">Purine metabolism; 7-cyano-7-deazaguanine biosynthesis.</text>
</comment>
<evidence type="ECO:0000256" key="6">
    <source>
        <dbReference type="ARBA" id="ARBA00022840"/>
    </source>
</evidence>
<dbReference type="GO" id="GO:0016879">
    <property type="term" value="F:ligase activity, forming carbon-nitrogen bonds"/>
    <property type="evidence" value="ECO:0007669"/>
    <property type="project" value="UniProtKB-UniRule"/>
</dbReference>
<organism evidence="11 12">
    <name type="scientific">Spongiactinospora rosea</name>
    <dbReference type="NCBI Taxonomy" id="2248750"/>
    <lineage>
        <taxon>Bacteria</taxon>
        <taxon>Bacillati</taxon>
        <taxon>Actinomycetota</taxon>
        <taxon>Actinomycetes</taxon>
        <taxon>Streptosporangiales</taxon>
        <taxon>Streptosporangiaceae</taxon>
        <taxon>Spongiactinospora</taxon>
    </lineage>
</organism>
<dbReference type="PANTHER" id="PTHR42914">
    <property type="entry name" value="7-CYANO-7-DEAZAGUANINE SYNTHASE"/>
    <property type="match status" value="1"/>
</dbReference>
<keyword evidence="4 10" id="KW-0547">Nucleotide-binding</keyword>
<feature type="binding site" evidence="10">
    <location>
        <position position="211"/>
    </location>
    <ligand>
        <name>Zn(2+)</name>
        <dbReference type="ChEBI" id="CHEBI:29105"/>
    </ligand>
</feature>
<dbReference type="Gene3D" id="3.40.50.620">
    <property type="entry name" value="HUPs"/>
    <property type="match status" value="1"/>
</dbReference>
<evidence type="ECO:0000256" key="1">
    <source>
        <dbReference type="ARBA" id="ARBA00005061"/>
    </source>
</evidence>
<dbReference type="InterPro" id="IPR014729">
    <property type="entry name" value="Rossmann-like_a/b/a_fold"/>
</dbReference>
<keyword evidence="12" id="KW-1185">Reference proteome</keyword>
<sequence>MITTQRQAGHAVVVSSGGLDSTTLAYWLQAKGTGRLTLLGIDYGQRHRVELSRLTAFAQALDAECVILDLRGLKPVLSGTALTDDQATVPAGHYTDHSMRATVVPNRNALLLDVAVALAISVKADTVAFGAHAGDHPIYPDCRPSFLYAYRRMAAVASEGLTVSGFQVVAPFMDVTKADIVRLGADLGVPFADTWSCYVGGARHCGRCGTCTERKEAFALARVPDPTDYETRETPCT</sequence>
<proteinExistence type="inferred from homology"/>
<dbReference type="GO" id="GO:0005524">
    <property type="term" value="F:ATP binding"/>
    <property type="evidence" value="ECO:0007669"/>
    <property type="project" value="UniProtKB-UniRule"/>
</dbReference>
<evidence type="ECO:0000256" key="3">
    <source>
        <dbReference type="ARBA" id="ARBA00022723"/>
    </source>
</evidence>
<keyword evidence="5 10" id="KW-0862">Zinc</keyword>
<dbReference type="NCBIfam" id="TIGR00364">
    <property type="entry name" value="7-cyano-7-deazaguanine synthase QueC"/>
    <property type="match status" value="1"/>
</dbReference>
<evidence type="ECO:0000313" key="12">
    <source>
        <dbReference type="Proteomes" id="UP000253303"/>
    </source>
</evidence>
<dbReference type="PIRSF" id="PIRSF006293">
    <property type="entry name" value="ExsB"/>
    <property type="match status" value="1"/>
</dbReference>
<dbReference type="RefSeq" id="WP_113984144.1">
    <property type="nucleotide sequence ID" value="NZ_QMEY01000016.1"/>
</dbReference>
<dbReference type="UniPathway" id="UPA00391"/>
<gene>
    <name evidence="10 11" type="primary">queC</name>
    <name evidence="11" type="ORF">DP939_29820</name>
</gene>
<evidence type="ECO:0000313" key="11">
    <source>
        <dbReference type="EMBL" id="RBQ16518.1"/>
    </source>
</evidence>
<dbReference type="HAMAP" id="MF_01633">
    <property type="entry name" value="QueC"/>
    <property type="match status" value="1"/>
</dbReference>
<dbReference type="AlphaFoldDB" id="A0A366LRJ1"/>
<evidence type="ECO:0000256" key="7">
    <source>
        <dbReference type="ARBA" id="ARBA00037993"/>
    </source>
</evidence>
<name>A0A366LRJ1_9ACTN</name>